<sequence length="554" mass="65662">MESVKPSEKKQSFRDQADRLYMYIRTSDFYHELVHYPSVHVFLTVGFQHRRATVLHVNKTGFEETWKALVKQAEGSIHQTPDYLKADIVTHKKPIDILSFIDLITKTKKNYFRFGVSLDRSFRQAFLEQEVNGNAMIQFDSRKKRGYLKEVNIQNYIKKHRPDMKPVDFRKVTNLYLFSTKGFFMDDKRCYELKDTWLDNGRRDTGLDGDEIHELVTSGQTYLTSLNQDNGKFIYGYFACFDKEIHFYNMLRHASTVYSMIEAYEFNSTAEAENAIKRALQFLKTEGIYFADKQRAYVVDGPNSKNKEIKLGANAAAILALTKYTEVFGDDRYMELAQSLAKGMRSLQNEDGSFVHVLQYPSLTIKEKFRIVYYDGEAALAFMRLYKLDKDPQWLAAVEKAFDYFIHNQYWKHHDHWLSYCTNDLTIYRPEERYFEFGLKNTKDKLSFIEKRETTYPTFLELTIAAYQMIKRMKEQGYDHLLDSFDEEYLESVIHKRAEYQRNGFFYPELAIYYKNPARITGSFFIRHHSFRTRIDDIEHYLSGYIAYYQTFMG</sequence>
<dbReference type="InterPro" id="IPR008928">
    <property type="entry name" value="6-hairpin_glycosidase_sf"/>
</dbReference>
<name>A0ABN1BIX1_9BACI</name>
<protein>
    <recommendedName>
        <fullName evidence="3">Poly (Glycerol-phosphate) alpha-glucosyltransferase</fullName>
    </recommendedName>
</protein>
<dbReference type="InterPro" id="IPR012341">
    <property type="entry name" value="6hp_glycosidase-like_sf"/>
</dbReference>
<dbReference type="EMBL" id="BAAADO010000005">
    <property type="protein sequence ID" value="GAA0498514.1"/>
    <property type="molecule type" value="Genomic_DNA"/>
</dbReference>
<evidence type="ECO:0000313" key="2">
    <source>
        <dbReference type="Proteomes" id="UP001500880"/>
    </source>
</evidence>
<organism evidence="1 2">
    <name type="scientific">Salinibacillus aidingensis</name>
    <dbReference type="NCBI Taxonomy" id="237684"/>
    <lineage>
        <taxon>Bacteria</taxon>
        <taxon>Bacillati</taxon>
        <taxon>Bacillota</taxon>
        <taxon>Bacilli</taxon>
        <taxon>Bacillales</taxon>
        <taxon>Bacillaceae</taxon>
        <taxon>Salinibacillus</taxon>
    </lineage>
</organism>
<reference evidence="1 2" key="1">
    <citation type="journal article" date="2019" name="Int. J. Syst. Evol. Microbiol.">
        <title>The Global Catalogue of Microorganisms (GCM) 10K type strain sequencing project: providing services to taxonomists for standard genome sequencing and annotation.</title>
        <authorList>
            <consortium name="The Broad Institute Genomics Platform"/>
            <consortium name="The Broad Institute Genome Sequencing Center for Infectious Disease"/>
            <person name="Wu L."/>
            <person name="Ma J."/>
        </authorList>
    </citation>
    <scope>NUCLEOTIDE SEQUENCE [LARGE SCALE GENOMIC DNA]</scope>
    <source>
        <strain evidence="1 2">JCM 12389</strain>
    </source>
</reference>
<evidence type="ECO:0000313" key="1">
    <source>
        <dbReference type="EMBL" id="GAA0498514.1"/>
    </source>
</evidence>
<proteinExistence type="predicted"/>
<evidence type="ECO:0008006" key="3">
    <source>
        <dbReference type="Google" id="ProtNLM"/>
    </source>
</evidence>
<gene>
    <name evidence="1" type="ORF">GCM10008986_27030</name>
</gene>
<dbReference type="Proteomes" id="UP001500880">
    <property type="component" value="Unassembled WGS sequence"/>
</dbReference>
<dbReference type="SUPFAM" id="SSF48208">
    <property type="entry name" value="Six-hairpin glycosidases"/>
    <property type="match status" value="1"/>
</dbReference>
<dbReference type="RefSeq" id="WP_343842083.1">
    <property type="nucleotide sequence ID" value="NZ_BAAADO010000005.1"/>
</dbReference>
<comment type="caution">
    <text evidence="1">The sequence shown here is derived from an EMBL/GenBank/DDBJ whole genome shotgun (WGS) entry which is preliminary data.</text>
</comment>
<keyword evidence="2" id="KW-1185">Reference proteome</keyword>
<dbReference type="Gene3D" id="1.50.10.10">
    <property type="match status" value="1"/>
</dbReference>
<accession>A0ABN1BIX1</accession>